<reference evidence="2" key="1">
    <citation type="submission" date="2023-03" db="EMBL/GenBank/DDBJ databases">
        <title>Massive genome expansion in bonnet fungi (Mycena s.s.) driven by repeated elements and novel gene families across ecological guilds.</title>
        <authorList>
            <consortium name="Lawrence Berkeley National Laboratory"/>
            <person name="Harder C.B."/>
            <person name="Miyauchi S."/>
            <person name="Viragh M."/>
            <person name="Kuo A."/>
            <person name="Thoen E."/>
            <person name="Andreopoulos B."/>
            <person name="Lu D."/>
            <person name="Skrede I."/>
            <person name="Drula E."/>
            <person name="Henrissat B."/>
            <person name="Morin E."/>
            <person name="Kohler A."/>
            <person name="Barry K."/>
            <person name="LaButti K."/>
            <person name="Morin E."/>
            <person name="Salamov A."/>
            <person name="Lipzen A."/>
            <person name="Mereny Z."/>
            <person name="Hegedus B."/>
            <person name="Baldrian P."/>
            <person name="Stursova M."/>
            <person name="Weitz H."/>
            <person name="Taylor A."/>
            <person name="Grigoriev I.V."/>
            <person name="Nagy L.G."/>
            <person name="Martin F."/>
            <person name="Kauserud H."/>
        </authorList>
    </citation>
    <scope>NUCLEOTIDE SEQUENCE</scope>
    <source>
        <strain evidence="2">9284</strain>
    </source>
</reference>
<evidence type="ECO:0000313" key="2">
    <source>
        <dbReference type="EMBL" id="KAJ7650397.1"/>
    </source>
</evidence>
<dbReference type="InterPro" id="IPR032675">
    <property type="entry name" value="LRR_dom_sf"/>
</dbReference>
<dbReference type="AlphaFoldDB" id="A0AAD7G269"/>
<evidence type="ECO:0000259" key="1">
    <source>
        <dbReference type="Pfam" id="PF12937"/>
    </source>
</evidence>
<dbReference type="SUPFAM" id="SSF52047">
    <property type="entry name" value="RNI-like"/>
    <property type="match status" value="1"/>
</dbReference>
<dbReference type="InterPro" id="IPR036047">
    <property type="entry name" value="F-box-like_dom_sf"/>
</dbReference>
<dbReference type="PANTHER" id="PTHR16134:SF119">
    <property type="entry name" value="AT02038P-RELATED"/>
    <property type="match status" value="1"/>
</dbReference>
<dbReference type="EMBL" id="JARKIF010000001">
    <property type="protein sequence ID" value="KAJ7650397.1"/>
    <property type="molecule type" value="Genomic_DNA"/>
</dbReference>
<comment type="caution">
    <text evidence="2">The sequence shown here is derived from an EMBL/GenBank/DDBJ whole genome shotgun (WGS) entry which is preliminary data.</text>
</comment>
<dbReference type="Proteomes" id="UP001221142">
    <property type="component" value="Unassembled WGS sequence"/>
</dbReference>
<sequence length="563" mass="63953">MLFQSPADRVLQIPELLALVFQFLDPESQCAGLLVCKRWSEIALDALWRVVDDLHRLFSILGPLHQPEDHAGADVPYAFVSAPNADDWARFEKYSRRIRRLMYNSESVPRLSPTVFEDLARTRTSLNLAPNVNMLSWLAPLRWSVMFMHPNVKHLVLHLPEDFVTMESPSTYVRDIVTRMSNLTCLDLRTNIPMHDIEDSMGLLLQSLVKLRKVVLPRFAFTTRIAEIVAELEDLGCVEFQYWPEQGCGDPGDTMAFKPTLKLGCFPSLWYLAATITIDCATDFMSSSLAPTNLTSLYVDSRLVETPESVNRLLTVLAENCQLLESLSIITLIDESMPFQSLDDVPSTERINASTLGPLQRFPNLTIFEFIHQNPLDMTNFEDMARSWPSLRKLILNNEPLISDRPPSLTLKSLLPFARYCPELEHLGVFIDATTGDLPASYPPDFFPRPFAKLVHLSMGISHITEPGPVALFLSHLCPLNVKIDYGVTWDTHWLQPPILSAIFDRCSAWDKVAELLPLLTKLRMEERERTRLLVTEVKDLRMRSDVLMGNVSERGRDSCIIS</sequence>
<dbReference type="Pfam" id="PF12937">
    <property type="entry name" value="F-box-like"/>
    <property type="match status" value="1"/>
</dbReference>
<keyword evidence="3" id="KW-1185">Reference proteome</keyword>
<proteinExistence type="predicted"/>
<accession>A0AAD7G269</accession>
<evidence type="ECO:0000313" key="3">
    <source>
        <dbReference type="Proteomes" id="UP001221142"/>
    </source>
</evidence>
<protein>
    <recommendedName>
        <fullName evidence="1">F-box domain-containing protein</fullName>
    </recommendedName>
</protein>
<dbReference type="PANTHER" id="PTHR16134">
    <property type="entry name" value="F-BOX/TPR REPEAT PROTEIN POF3"/>
    <property type="match status" value="1"/>
</dbReference>
<dbReference type="CDD" id="cd09917">
    <property type="entry name" value="F-box_SF"/>
    <property type="match status" value="1"/>
</dbReference>
<feature type="domain" description="F-box" evidence="1">
    <location>
        <begin position="14"/>
        <end position="50"/>
    </location>
</feature>
<gene>
    <name evidence="2" type="ORF">FB45DRAFT_17131</name>
</gene>
<dbReference type="Gene3D" id="1.20.1280.50">
    <property type="match status" value="1"/>
</dbReference>
<dbReference type="SUPFAM" id="SSF81383">
    <property type="entry name" value="F-box domain"/>
    <property type="match status" value="1"/>
</dbReference>
<organism evidence="2 3">
    <name type="scientific">Roridomyces roridus</name>
    <dbReference type="NCBI Taxonomy" id="1738132"/>
    <lineage>
        <taxon>Eukaryota</taxon>
        <taxon>Fungi</taxon>
        <taxon>Dikarya</taxon>
        <taxon>Basidiomycota</taxon>
        <taxon>Agaricomycotina</taxon>
        <taxon>Agaricomycetes</taxon>
        <taxon>Agaricomycetidae</taxon>
        <taxon>Agaricales</taxon>
        <taxon>Marasmiineae</taxon>
        <taxon>Mycenaceae</taxon>
        <taxon>Roridomyces</taxon>
    </lineage>
</organism>
<dbReference type="InterPro" id="IPR001810">
    <property type="entry name" value="F-box_dom"/>
</dbReference>
<dbReference type="Gene3D" id="3.80.10.10">
    <property type="entry name" value="Ribonuclease Inhibitor"/>
    <property type="match status" value="1"/>
</dbReference>
<name>A0AAD7G269_9AGAR</name>